<feature type="region of interest" description="Disordered" evidence="1">
    <location>
        <begin position="46"/>
        <end position="90"/>
    </location>
</feature>
<comment type="caution">
    <text evidence="2">The sequence shown here is derived from an EMBL/GenBank/DDBJ whole genome shotgun (WGS) entry which is preliminary data.</text>
</comment>
<dbReference type="EMBL" id="CAJHJT010000001">
    <property type="protein sequence ID" value="CAD6994476.1"/>
    <property type="molecule type" value="Genomic_DNA"/>
</dbReference>
<proteinExistence type="predicted"/>
<feature type="region of interest" description="Disordered" evidence="1">
    <location>
        <begin position="1"/>
        <end position="32"/>
    </location>
</feature>
<evidence type="ECO:0000256" key="1">
    <source>
        <dbReference type="SAM" id="MobiDB-lite"/>
    </source>
</evidence>
<keyword evidence="3" id="KW-1185">Reference proteome</keyword>
<dbReference type="AlphaFoldDB" id="A0A811U8L7"/>
<sequence length="102" mass="10969">MARRQSKPHCVVKRGNHPLYGGGSNGSNGFDGNECRTNMHKFVNSSRNAVNDTTPPISRHTAATAHNNGGGDGAGDSNRQGDERKNLLPANVDVFQFSEFQS</sequence>
<feature type="compositionally biased region" description="Polar residues" evidence="1">
    <location>
        <begin position="46"/>
        <end position="56"/>
    </location>
</feature>
<reference evidence="2" key="1">
    <citation type="submission" date="2020-11" db="EMBL/GenBank/DDBJ databases">
        <authorList>
            <person name="Whitehead M."/>
        </authorList>
    </citation>
    <scope>NUCLEOTIDE SEQUENCE</scope>
    <source>
        <strain evidence="2">EGII</strain>
    </source>
</reference>
<organism evidence="2 3">
    <name type="scientific">Ceratitis capitata</name>
    <name type="common">Mediterranean fruit fly</name>
    <name type="synonym">Tephritis capitata</name>
    <dbReference type="NCBI Taxonomy" id="7213"/>
    <lineage>
        <taxon>Eukaryota</taxon>
        <taxon>Metazoa</taxon>
        <taxon>Ecdysozoa</taxon>
        <taxon>Arthropoda</taxon>
        <taxon>Hexapoda</taxon>
        <taxon>Insecta</taxon>
        <taxon>Pterygota</taxon>
        <taxon>Neoptera</taxon>
        <taxon>Endopterygota</taxon>
        <taxon>Diptera</taxon>
        <taxon>Brachycera</taxon>
        <taxon>Muscomorpha</taxon>
        <taxon>Tephritoidea</taxon>
        <taxon>Tephritidae</taxon>
        <taxon>Ceratitis</taxon>
        <taxon>Ceratitis</taxon>
    </lineage>
</organism>
<feature type="compositionally biased region" description="Basic residues" evidence="1">
    <location>
        <begin position="1"/>
        <end position="16"/>
    </location>
</feature>
<dbReference type="Proteomes" id="UP000606786">
    <property type="component" value="Unassembled WGS sequence"/>
</dbReference>
<protein>
    <submittedName>
        <fullName evidence="2">(Mediterranean fruit fly) hypothetical protein</fullName>
    </submittedName>
</protein>
<accession>A0A811U8L7</accession>
<evidence type="ECO:0000313" key="2">
    <source>
        <dbReference type="EMBL" id="CAD6994476.1"/>
    </source>
</evidence>
<name>A0A811U8L7_CERCA</name>
<evidence type="ECO:0000313" key="3">
    <source>
        <dbReference type="Proteomes" id="UP000606786"/>
    </source>
</evidence>
<gene>
    <name evidence="2" type="ORF">CCAP1982_LOCUS3221</name>
</gene>